<feature type="region of interest" description="Disordered" evidence="1">
    <location>
        <begin position="150"/>
        <end position="225"/>
    </location>
</feature>
<organism evidence="2">
    <name type="scientific">Oppiella nova</name>
    <dbReference type="NCBI Taxonomy" id="334625"/>
    <lineage>
        <taxon>Eukaryota</taxon>
        <taxon>Metazoa</taxon>
        <taxon>Ecdysozoa</taxon>
        <taxon>Arthropoda</taxon>
        <taxon>Chelicerata</taxon>
        <taxon>Arachnida</taxon>
        <taxon>Acari</taxon>
        <taxon>Acariformes</taxon>
        <taxon>Sarcoptiformes</taxon>
        <taxon>Oribatida</taxon>
        <taxon>Brachypylina</taxon>
        <taxon>Oppioidea</taxon>
        <taxon>Oppiidae</taxon>
        <taxon>Oppiella</taxon>
    </lineage>
</organism>
<feature type="non-terminal residue" evidence="2">
    <location>
        <position position="1"/>
    </location>
</feature>
<reference evidence="2" key="1">
    <citation type="submission" date="2020-11" db="EMBL/GenBank/DDBJ databases">
        <authorList>
            <person name="Tran Van P."/>
        </authorList>
    </citation>
    <scope>NUCLEOTIDE SEQUENCE</scope>
</reference>
<protein>
    <submittedName>
        <fullName evidence="2">Uncharacterized protein</fullName>
    </submittedName>
</protein>
<feature type="compositionally biased region" description="Basic and acidic residues" evidence="1">
    <location>
        <begin position="176"/>
        <end position="191"/>
    </location>
</feature>
<feature type="region of interest" description="Disordered" evidence="1">
    <location>
        <begin position="60"/>
        <end position="127"/>
    </location>
</feature>
<dbReference type="EMBL" id="OC923247">
    <property type="protein sequence ID" value="CAD7654727.1"/>
    <property type="molecule type" value="Genomic_DNA"/>
</dbReference>
<dbReference type="OrthoDB" id="6605262at2759"/>
<evidence type="ECO:0000256" key="1">
    <source>
        <dbReference type="SAM" id="MobiDB-lite"/>
    </source>
</evidence>
<feature type="compositionally biased region" description="Basic and acidic residues" evidence="1">
    <location>
        <begin position="106"/>
        <end position="127"/>
    </location>
</feature>
<dbReference type="EMBL" id="CAJPVJ010008422">
    <property type="protein sequence ID" value="CAG2171914.1"/>
    <property type="molecule type" value="Genomic_DNA"/>
</dbReference>
<feature type="compositionally biased region" description="Basic and acidic residues" evidence="1">
    <location>
        <begin position="67"/>
        <end position="86"/>
    </location>
</feature>
<sequence>MVVTNVVAMNNVNTDSNALTAAKQEEWTTSRKVVNHKTKQVETRIKRQIVMEDGKVIADSGPQVFTKTKEDQKKEESEDTKHKNLGDVDTPPGPGYVAVPGGHQVVSEKTETHQSSREAKEENIQYHDESFKELTGLEIHRKALQAPNELIQIDDNDDAPDGPKGKLVHYSSKSNKINDSEEVKETSRLGRDGNMTTETTRTHHHEEFNDDEVPEEGQEKHDWKA</sequence>
<proteinExistence type="predicted"/>
<name>A0A7R9QS48_9ACAR</name>
<evidence type="ECO:0000313" key="2">
    <source>
        <dbReference type="EMBL" id="CAD7654727.1"/>
    </source>
</evidence>
<keyword evidence="3" id="KW-1185">Reference proteome</keyword>
<dbReference type="Proteomes" id="UP000728032">
    <property type="component" value="Unassembled WGS sequence"/>
</dbReference>
<accession>A0A7R9QS48</accession>
<gene>
    <name evidence="2" type="ORF">ONB1V03_LOCUS11372</name>
</gene>
<evidence type="ECO:0000313" key="3">
    <source>
        <dbReference type="Proteomes" id="UP000728032"/>
    </source>
</evidence>
<dbReference type="AlphaFoldDB" id="A0A7R9QS48"/>